<dbReference type="AlphaFoldDB" id="I3E624"/>
<keyword evidence="2" id="KW-1185">Reference proteome</keyword>
<dbReference type="PATRIC" id="fig|997296.3.peg.737"/>
<evidence type="ECO:0000313" key="2">
    <source>
        <dbReference type="Proteomes" id="UP000010523"/>
    </source>
</evidence>
<dbReference type="STRING" id="997296.PB1_03360"/>
<evidence type="ECO:0000313" key="1">
    <source>
        <dbReference type="EMBL" id="EIJ81945.1"/>
    </source>
</evidence>
<accession>I3E624</accession>
<dbReference type="EMBL" id="AFEU01000001">
    <property type="protein sequence ID" value="EIJ81945.1"/>
    <property type="molecule type" value="Genomic_DNA"/>
</dbReference>
<proteinExistence type="predicted"/>
<dbReference type="Proteomes" id="UP000010523">
    <property type="component" value="Unassembled WGS sequence"/>
</dbReference>
<organism evidence="1 2">
    <name type="scientific">Bacillus methanolicus PB1</name>
    <dbReference type="NCBI Taxonomy" id="997296"/>
    <lineage>
        <taxon>Bacteria</taxon>
        <taxon>Bacillati</taxon>
        <taxon>Bacillota</taxon>
        <taxon>Bacilli</taxon>
        <taxon>Bacillales</taxon>
        <taxon>Bacillaceae</taxon>
        <taxon>Bacillus</taxon>
    </lineage>
</organism>
<comment type="caution">
    <text evidence="1">The sequence shown here is derived from an EMBL/GenBank/DDBJ whole genome shotgun (WGS) entry which is preliminary data.</text>
</comment>
<name>I3E624_BACMT</name>
<reference evidence="1 2" key="1">
    <citation type="journal article" date="2012" name="Appl. Environ. Microbiol.">
        <title>Genome Sequence of Thermotolerant Bacillus methanolicus: Features and Regulation Related to Methylotrophy and Production of L-Lysine and L-Glutamate from Methanol.</title>
        <authorList>
            <person name="Heggeset T.M."/>
            <person name="Krog A."/>
            <person name="Balzer S."/>
            <person name="Wentzel A."/>
            <person name="Ellingsen T.E."/>
            <person name="Brautaset T."/>
        </authorList>
    </citation>
    <scope>NUCLEOTIDE SEQUENCE [LARGE SCALE GENOMIC DNA]</scope>
    <source>
        <strain evidence="1 2">PB1</strain>
    </source>
</reference>
<sequence length="40" mass="4381">MTLELSDASSTPKAYKGTVDVVGTFKNNRAQYCLLQNKST</sequence>
<protein>
    <submittedName>
        <fullName evidence="1">Uncharacterized protein</fullName>
    </submittedName>
</protein>
<gene>
    <name evidence="1" type="ORF">PB1_03360</name>
</gene>